<accession>A0AAD1WLC9</accession>
<feature type="domain" description="IFT122 first beta-propeller" evidence="13">
    <location>
        <begin position="195"/>
        <end position="298"/>
    </location>
</feature>
<evidence type="ECO:0000259" key="15">
    <source>
        <dbReference type="Pfam" id="PF25295"/>
    </source>
</evidence>
<feature type="domain" description="Intraflagellar transport protein 122 homolog TPR" evidence="15">
    <location>
        <begin position="564"/>
        <end position="945"/>
    </location>
</feature>
<dbReference type="SMART" id="SM00320">
    <property type="entry name" value="WD40"/>
    <property type="match status" value="8"/>
</dbReference>
<dbReference type="AlphaFoldDB" id="A0AAD1WLC9"/>
<evidence type="ECO:0000313" key="17">
    <source>
        <dbReference type="Proteomes" id="UP001295444"/>
    </source>
</evidence>
<keyword evidence="5 11" id="KW-0853">WD repeat</keyword>
<dbReference type="InterPro" id="IPR039857">
    <property type="entry name" value="Ift122/121"/>
</dbReference>
<proteinExistence type="predicted"/>
<feature type="domain" description="IFT122 zinc ribbon" evidence="14">
    <location>
        <begin position="998"/>
        <end position="1042"/>
    </location>
</feature>
<name>A0AAD1WLC9_PELCU</name>
<keyword evidence="17" id="KW-1185">Reference proteome</keyword>
<feature type="repeat" description="WD" evidence="11">
    <location>
        <begin position="55"/>
        <end position="86"/>
    </location>
</feature>
<reference evidence="16" key="1">
    <citation type="submission" date="2022-03" db="EMBL/GenBank/DDBJ databases">
        <authorList>
            <person name="Alioto T."/>
            <person name="Alioto T."/>
            <person name="Gomez Garrido J."/>
        </authorList>
    </citation>
    <scope>NUCLEOTIDE SEQUENCE</scope>
</reference>
<dbReference type="SUPFAM" id="SSF50978">
    <property type="entry name" value="WD40 repeat-like"/>
    <property type="match status" value="2"/>
</dbReference>
<dbReference type="InterPro" id="IPR056153">
    <property type="entry name" value="Beta-prop_IFT122_1st"/>
</dbReference>
<evidence type="ECO:0000256" key="7">
    <source>
        <dbReference type="ARBA" id="ARBA00022794"/>
    </source>
</evidence>
<evidence type="ECO:0000256" key="8">
    <source>
        <dbReference type="ARBA" id="ARBA00023069"/>
    </source>
</evidence>
<dbReference type="FunFam" id="1.25.40.470:FF:000003">
    <property type="entry name" value="intraflagellar transport protein 122 homolog"/>
    <property type="match status" value="1"/>
</dbReference>
<dbReference type="FunFam" id="2.130.10.10:FF:000176">
    <property type="entry name" value="Intraflagellar transport protein 122 homolog"/>
    <property type="match status" value="1"/>
</dbReference>
<keyword evidence="4" id="KW-0963">Cytoplasm</keyword>
<dbReference type="InterPro" id="IPR057411">
    <property type="entry name" value="TPR_IFT122"/>
</dbReference>
<dbReference type="InterPro" id="IPR001680">
    <property type="entry name" value="WD40_rpt"/>
</dbReference>
<dbReference type="GO" id="GO:0061512">
    <property type="term" value="P:protein localization to cilium"/>
    <property type="evidence" value="ECO:0007669"/>
    <property type="project" value="TreeGrafter"/>
</dbReference>
<keyword evidence="7" id="KW-0970">Cilium biogenesis/degradation</keyword>
<keyword evidence="6" id="KW-0677">Repeat</keyword>
<evidence type="ECO:0000259" key="12">
    <source>
        <dbReference type="Pfam" id="PF23377"/>
    </source>
</evidence>
<dbReference type="GO" id="GO:0048593">
    <property type="term" value="P:camera-type eye morphogenesis"/>
    <property type="evidence" value="ECO:0007669"/>
    <property type="project" value="UniProtKB-ARBA"/>
</dbReference>
<feature type="domain" description="IFT122 first beta-propeller" evidence="13">
    <location>
        <begin position="13"/>
        <end position="194"/>
    </location>
</feature>
<comment type="subcellular location">
    <subcellularLocation>
        <location evidence="1">Cytoplasm</location>
        <location evidence="1">Cytoskeleton</location>
        <location evidence="1">Cilium basal body</location>
    </subcellularLocation>
</comment>
<dbReference type="PROSITE" id="PS50294">
    <property type="entry name" value="WD_REPEATS_REGION"/>
    <property type="match status" value="1"/>
</dbReference>
<gene>
    <name evidence="16" type="ORF">PECUL_23A060866</name>
</gene>
<dbReference type="EMBL" id="OW240919">
    <property type="protein sequence ID" value="CAH2312113.1"/>
    <property type="molecule type" value="Genomic_DNA"/>
</dbReference>
<evidence type="ECO:0000256" key="1">
    <source>
        <dbReference type="ARBA" id="ARBA00004120"/>
    </source>
</evidence>
<dbReference type="Gene3D" id="2.130.10.10">
    <property type="entry name" value="YVTN repeat-like/Quinoprotein amine dehydrogenase"/>
    <property type="match status" value="2"/>
</dbReference>
<dbReference type="Gene3D" id="1.25.40.470">
    <property type="match status" value="1"/>
</dbReference>
<dbReference type="Pfam" id="PF23381">
    <property type="entry name" value="Beta-prop_IFT122_1st"/>
    <property type="match status" value="2"/>
</dbReference>
<dbReference type="Pfam" id="PF23377">
    <property type="entry name" value="Beta-prop_IFT122_2nd"/>
    <property type="match status" value="1"/>
</dbReference>
<evidence type="ECO:0000256" key="11">
    <source>
        <dbReference type="PROSITE-ProRule" id="PRU00221"/>
    </source>
</evidence>
<dbReference type="Pfam" id="PF25144">
    <property type="entry name" value="Zn_ribbon_IFT122"/>
    <property type="match status" value="1"/>
</dbReference>
<evidence type="ECO:0000256" key="6">
    <source>
        <dbReference type="ARBA" id="ARBA00022737"/>
    </source>
</evidence>
<keyword evidence="8" id="KW-0969">Cilium</keyword>
<dbReference type="InterPro" id="IPR036322">
    <property type="entry name" value="WD40_repeat_dom_sf"/>
</dbReference>
<dbReference type="Pfam" id="PF25295">
    <property type="entry name" value="TPR_IFT122"/>
    <property type="match status" value="1"/>
</dbReference>
<dbReference type="PANTHER" id="PTHR12764">
    <property type="entry name" value="WD REPEAT DOMAIN-RELATED"/>
    <property type="match status" value="1"/>
</dbReference>
<dbReference type="Proteomes" id="UP001295444">
    <property type="component" value="Chromosome 08"/>
</dbReference>
<dbReference type="InterPro" id="IPR056838">
    <property type="entry name" value="Zn_ribbon_IFT122"/>
</dbReference>
<dbReference type="PANTHER" id="PTHR12764:SF4">
    <property type="entry name" value="INTRAFLAGELLAR TRANSPORT PROTEIN 122 HOMOLOG"/>
    <property type="match status" value="1"/>
</dbReference>
<dbReference type="InterPro" id="IPR015943">
    <property type="entry name" value="WD40/YVTN_repeat-like_dom_sf"/>
</dbReference>
<sequence length="1139" mass="130719">MRAVPTWIDRVHDRDKVEQCIYDLAFKPDGTQLIVAAGNRVLVYDTSDGTLIQPLKGHKDMVYCVAYAKDGKRFASGSADKSVIIWTSKLEGILKYTHNDSIQCVSYNPVTHQLASCSSSDFGLWSPEQKSVSKHKVNSKITCCSWTNDGQYLALGMFNGVVSIRNKNGEEKVKIERPGGSMSPVWSICWNPSKDEHNDILAVADWGQKLSFYQLSGKQVGKDRTLGCDPCCVSYFSKGEYLILSGSDKQVSLYTKDGVRLGMIGEQSSWVWTCRVKPDSNYVVVGCQDGTLAFYQLIFSTVHGLYKDRYAYRDNMTDVIVQHLITEQKVRIRCRELVKKIAIYKNRLAIQMPEKILIYELYSDDVSDMHYRVKDKIVKKFECNLLVVCSQHIIVCQEKHLQCLSFKGVKEREWMMESLIRYIKVIGGPSGREGLLVGLKNGQILKIFVDNLFAITLLKQATSVRCLDMSASRNKLAVVDEHNTCLVYDITTKDLLFQEPNANSVAWNTQCEDMLCFSGGGFLNIKASNFPVHQQKLQGFVVGYNGSKIFCLHVYSMSSVDVPQSAPMYQYLERKMFREAYQIACLGVTDLDWRDLAMESLEGLDFETAKKAFIRVRDLRYLELIHSIEERKKRGETNDDLFLADVYAYQGKFHESAKLYKKSGHENRALNMYTDLRMFEYAKDFLGSGDPKETKNLITKQADWARNIREPKAAAEMYLSAGEHVKAIELSGDHGWVDMLIDIARKLDKAEREPLSKCAYYFKKLQHHGYAAETYMKIGDLKSLVQLHVATQHWEEAFALVEKYPEYKDEVYVPYAQWLAENDRFEEAQKAFHKAGRQDEAVRVLEQLTHNAVVESRFNDAAYYYWMLSMQCLDIAHENKEKQDTMLQKFHYFQHLAELYHVYHSIHRYTDEPFSSHLPETLFNSSRFLLHSLTKETPLGISKVNALYTLAKQSKALKAYKLARQVYERLQGLRIPSRFQESIELGNITIRSKPFHDSEELVPMCYRCSTNNPFLNNLGNVCINCRQNFVFSASSYEVLPLVEFYLEDGISEEEAVSLIDLEAPRSNLRKDKWQEVSSADTQTLRLDEEEVIDDDPFTAKLSFEVRFQSSSLKVNSQVSSVADCIRHAVDIYMYKTKKK</sequence>
<dbReference type="PROSITE" id="PS50082">
    <property type="entry name" value="WD_REPEATS_2"/>
    <property type="match status" value="1"/>
</dbReference>
<keyword evidence="3" id="KW-0217">Developmental protein</keyword>
<dbReference type="InterPro" id="IPR056152">
    <property type="entry name" value="Beta-prop_IFT122_2nd"/>
</dbReference>
<evidence type="ECO:0000256" key="3">
    <source>
        <dbReference type="ARBA" id="ARBA00022473"/>
    </source>
</evidence>
<dbReference type="GO" id="GO:0007507">
    <property type="term" value="P:heart development"/>
    <property type="evidence" value="ECO:0007669"/>
    <property type="project" value="UniProtKB-ARBA"/>
</dbReference>
<protein>
    <recommendedName>
        <fullName evidence="2">Intraflagellar transport protein 122 homolog</fullName>
    </recommendedName>
</protein>
<dbReference type="GO" id="GO:0030991">
    <property type="term" value="C:intraciliary transport particle A"/>
    <property type="evidence" value="ECO:0007669"/>
    <property type="project" value="TreeGrafter"/>
</dbReference>
<dbReference type="FunFam" id="1.25.40.470:FF:000005">
    <property type="entry name" value="Intraflagellar transport protein 122 homolog"/>
    <property type="match status" value="1"/>
</dbReference>
<evidence type="ECO:0000256" key="2">
    <source>
        <dbReference type="ARBA" id="ARBA00019442"/>
    </source>
</evidence>
<keyword evidence="9" id="KW-0206">Cytoskeleton</keyword>
<dbReference type="GO" id="GO:0045184">
    <property type="term" value="P:establishment of protein localization"/>
    <property type="evidence" value="ECO:0007669"/>
    <property type="project" value="UniProtKB-ARBA"/>
</dbReference>
<evidence type="ECO:0000256" key="5">
    <source>
        <dbReference type="ARBA" id="ARBA00022574"/>
    </source>
</evidence>
<evidence type="ECO:0000313" key="16">
    <source>
        <dbReference type="EMBL" id="CAH2312113.1"/>
    </source>
</evidence>
<evidence type="ECO:0000256" key="10">
    <source>
        <dbReference type="ARBA" id="ARBA00023273"/>
    </source>
</evidence>
<dbReference type="GO" id="GO:0007399">
    <property type="term" value="P:nervous system development"/>
    <property type="evidence" value="ECO:0007669"/>
    <property type="project" value="UniProtKB-ARBA"/>
</dbReference>
<evidence type="ECO:0000259" key="14">
    <source>
        <dbReference type="Pfam" id="PF25144"/>
    </source>
</evidence>
<evidence type="ECO:0000259" key="13">
    <source>
        <dbReference type="Pfam" id="PF23381"/>
    </source>
</evidence>
<dbReference type="GO" id="GO:0097730">
    <property type="term" value="C:non-motile cilium"/>
    <property type="evidence" value="ECO:0007669"/>
    <property type="project" value="TreeGrafter"/>
</dbReference>
<dbReference type="GO" id="GO:0035721">
    <property type="term" value="P:intraciliary retrograde transport"/>
    <property type="evidence" value="ECO:0007669"/>
    <property type="project" value="TreeGrafter"/>
</dbReference>
<dbReference type="GO" id="GO:1905515">
    <property type="term" value="P:non-motile cilium assembly"/>
    <property type="evidence" value="ECO:0007669"/>
    <property type="project" value="TreeGrafter"/>
</dbReference>
<dbReference type="GO" id="GO:0008589">
    <property type="term" value="P:regulation of smoothened signaling pathway"/>
    <property type="evidence" value="ECO:0007669"/>
    <property type="project" value="UniProtKB-ARBA"/>
</dbReference>
<evidence type="ECO:0000256" key="9">
    <source>
        <dbReference type="ARBA" id="ARBA00023212"/>
    </source>
</evidence>
<feature type="domain" description="IFT122 second beta-propeller" evidence="12">
    <location>
        <begin position="303"/>
        <end position="557"/>
    </location>
</feature>
<evidence type="ECO:0000256" key="4">
    <source>
        <dbReference type="ARBA" id="ARBA00022490"/>
    </source>
</evidence>
<organism evidence="16 17">
    <name type="scientific">Pelobates cultripes</name>
    <name type="common">Western spadefoot toad</name>
    <dbReference type="NCBI Taxonomy" id="61616"/>
    <lineage>
        <taxon>Eukaryota</taxon>
        <taxon>Metazoa</taxon>
        <taxon>Chordata</taxon>
        <taxon>Craniata</taxon>
        <taxon>Vertebrata</taxon>
        <taxon>Euteleostomi</taxon>
        <taxon>Amphibia</taxon>
        <taxon>Batrachia</taxon>
        <taxon>Anura</taxon>
        <taxon>Pelobatoidea</taxon>
        <taxon>Pelobatidae</taxon>
        <taxon>Pelobates</taxon>
    </lineage>
</organism>
<keyword evidence="10" id="KW-0966">Cell projection</keyword>